<evidence type="ECO:0000313" key="1">
    <source>
        <dbReference type="EMBL" id="QDV81270.1"/>
    </source>
</evidence>
<name>A0ABX5XH00_9BACT</name>
<dbReference type="Proteomes" id="UP000318081">
    <property type="component" value="Chromosome"/>
</dbReference>
<gene>
    <name evidence="1" type="ORF">TBK1r_01850</name>
</gene>
<reference evidence="1 2" key="1">
    <citation type="submission" date="2019-02" db="EMBL/GenBank/DDBJ databases">
        <title>Deep-cultivation of Planctomycetes and their phenomic and genomic characterization uncovers novel biology.</title>
        <authorList>
            <person name="Wiegand S."/>
            <person name="Jogler M."/>
            <person name="Boedeker C."/>
            <person name="Pinto D."/>
            <person name="Vollmers J."/>
            <person name="Rivas-Marin E."/>
            <person name="Kohn T."/>
            <person name="Peeters S.H."/>
            <person name="Heuer A."/>
            <person name="Rast P."/>
            <person name="Oberbeckmann S."/>
            <person name="Bunk B."/>
            <person name="Jeske O."/>
            <person name="Meyerdierks A."/>
            <person name="Storesund J.E."/>
            <person name="Kallscheuer N."/>
            <person name="Luecker S."/>
            <person name="Lage O.M."/>
            <person name="Pohl T."/>
            <person name="Merkel B.J."/>
            <person name="Hornburger P."/>
            <person name="Mueller R.-W."/>
            <person name="Bruemmer F."/>
            <person name="Labrenz M."/>
            <person name="Spormann A.M."/>
            <person name="Op den Camp H."/>
            <person name="Overmann J."/>
            <person name="Amann R."/>
            <person name="Jetten M.S.M."/>
            <person name="Mascher T."/>
            <person name="Medema M.H."/>
            <person name="Devos D.P."/>
            <person name="Kaster A.-K."/>
            <person name="Ovreas L."/>
            <person name="Rohde M."/>
            <person name="Galperin M.Y."/>
            <person name="Jogler C."/>
        </authorList>
    </citation>
    <scope>NUCLEOTIDE SEQUENCE [LARGE SCALE GENOMIC DNA]</scope>
    <source>
        <strain evidence="1 2">TBK1r</strain>
    </source>
</reference>
<protein>
    <submittedName>
        <fullName evidence="1">Uncharacterized protein</fullName>
    </submittedName>
</protein>
<dbReference type="EMBL" id="CP036432">
    <property type="protein sequence ID" value="QDV81270.1"/>
    <property type="molecule type" value="Genomic_DNA"/>
</dbReference>
<organism evidence="1 2">
    <name type="scientific">Stieleria magnilauensis</name>
    <dbReference type="NCBI Taxonomy" id="2527963"/>
    <lineage>
        <taxon>Bacteria</taxon>
        <taxon>Pseudomonadati</taxon>
        <taxon>Planctomycetota</taxon>
        <taxon>Planctomycetia</taxon>
        <taxon>Pirellulales</taxon>
        <taxon>Pirellulaceae</taxon>
        <taxon>Stieleria</taxon>
    </lineage>
</organism>
<evidence type="ECO:0000313" key="2">
    <source>
        <dbReference type="Proteomes" id="UP000318081"/>
    </source>
</evidence>
<proteinExistence type="predicted"/>
<sequence length="232" mass="27215">MWDTTIANGTRSAKTHRCDDEFWSFTLTNVEIGISLVSHSGREIHSCTRKCFSWRLELCDPAKTAVVYFGFFAEFSRKLVTVKLAWAELMVVDFRRHLLLRPMIVCNVRWYSVGFMVPGKTDSGSARTRAWEGISRSIARQRCSKPLAESLRRGLAFLHIGRRSKCLKKSLPWVDATKFREEPYFETTPKRSVRAWRHNSNRYSLQRDYNEENIFEHMNWEARLRRGMNIAL</sequence>
<keyword evidence="2" id="KW-1185">Reference proteome</keyword>
<accession>A0ABX5XH00</accession>